<evidence type="ECO:0000259" key="3">
    <source>
        <dbReference type="PROSITE" id="PS50113"/>
    </source>
</evidence>
<sequence length="567" mass="60207">MTDHVQPSPPGSDGIASASGDGGSVYFPRPCTARRPPDTGGEPAPVLAEAAVQSVLDGLPGSVTLLLPVRGADGTVADFRIAAASPEAVDIGARRGKELIGLSVAATYPTVVGSALWEGYLRALRTGLRYEGEPFEYEEVLAGIPRLSRFAVLASASHGGLIVSWVRLDNGEREQRRLAVMQRLGGMGWADWDLVRNTATWSEHAYSVFGRDRSAGPMALDELPAHVVGEDRVELSAVVEQLLGTGRSVDHTFRLTTPRGEVRHVRIVAESERDAHGHPVAIHGFFQDLTAAKRAQAQLLESQQAALAHRSQLTAERDVAERLQHALLPLAQQSLSLAGLTVDVAYHPLQEGLNVGGDWYSAIELPDGSALLVIGDVAGHGLDAVATMAQLRFTAKGMAITGMPLPAILTRLNTLLLHTAERSFSTATMIMAHYEPATSKLTWVQAGHPPPLLLRRGSASYLSSPPGILLGAVPAPRYEAASTHLRPGDQLLLYTDGLIERPREDLDTSLARLARAAVRSAAEGGALDGILNALVDPVTRRDDVCALHVSLRSPAAPHPAVPASPVS</sequence>
<feature type="domain" description="PAC" evidence="3">
    <location>
        <begin position="249"/>
        <end position="301"/>
    </location>
</feature>
<dbReference type="Gene3D" id="2.10.70.100">
    <property type="match status" value="1"/>
</dbReference>
<dbReference type="InterPro" id="IPR000014">
    <property type="entry name" value="PAS"/>
</dbReference>
<dbReference type="NCBIfam" id="TIGR00229">
    <property type="entry name" value="sensory_box"/>
    <property type="match status" value="1"/>
</dbReference>
<organism evidence="4 5">
    <name type="scientific">Streptomyces globosus</name>
    <dbReference type="NCBI Taxonomy" id="68209"/>
    <lineage>
        <taxon>Bacteria</taxon>
        <taxon>Bacillati</taxon>
        <taxon>Actinomycetota</taxon>
        <taxon>Actinomycetes</taxon>
        <taxon>Kitasatosporales</taxon>
        <taxon>Streptomycetaceae</taxon>
        <taxon>Streptomyces</taxon>
    </lineage>
</organism>
<dbReference type="SUPFAM" id="SSF55785">
    <property type="entry name" value="PYP-like sensor domain (PAS domain)"/>
    <property type="match status" value="1"/>
</dbReference>
<feature type="region of interest" description="Disordered" evidence="2">
    <location>
        <begin position="1"/>
        <end position="21"/>
    </location>
</feature>
<evidence type="ECO:0000256" key="1">
    <source>
        <dbReference type="ARBA" id="ARBA00022801"/>
    </source>
</evidence>
<name>A0A344U183_9ACTN</name>
<evidence type="ECO:0000313" key="4">
    <source>
        <dbReference type="EMBL" id="AXE24654.1"/>
    </source>
</evidence>
<dbReference type="InterPro" id="IPR001932">
    <property type="entry name" value="PPM-type_phosphatase-like_dom"/>
</dbReference>
<dbReference type="SMART" id="SM00331">
    <property type="entry name" value="PP2C_SIG"/>
    <property type="match status" value="1"/>
</dbReference>
<dbReference type="InterPro" id="IPR035965">
    <property type="entry name" value="PAS-like_dom_sf"/>
</dbReference>
<dbReference type="PANTHER" id="PTHR43156:SF2">
    <property type="entry name" value="STAGE II SPORULATION PROTEIN E"/>
    <property type="match status" value="1"/>
</dbReference>
<dbReference type="Pfam" id="PF08447">
    <property type="entry name" value="PAS_3"/>
    <property type="match status" value="1"/>
</dbReference>
<dbReference type="GO" id="GO:0016791">
    <property type="term" value="F:phosphatase activity"/>
    <property type="evidence" value="ECO:0007669"/>
    <property type="project" value="TreeGrafter"/>
</dbReference>
<gene>
    <name evidence="4" type="ORF">C0216_15335</name>
</gene>
<dbReference type="InterPro" id="IPR036457">
    <property type="entry name" value="PPM-type-like_dom_sf"/>
</dbReference>
<dbReference type="Pfam" id="PF07228">
    <property type="entry name" value="SpoIIE"/>
    <property type="match status" value="1"/>
</dbReference>
<dbReference type="InterPro" id="IPR013655">
    <property type="entry name" value="PAS_fold_3"/>
</dbReference>
<dbReference type="OrthoDB" id="7943561at2"/>
<dbReference type="KEGG" id="sgz:C0216_15335"/>
<dbReference type="Proteomes" id="UP000252004">
    <property type="component" value="Chromosome"/>
</dbReference>
<keyword evidence="5" id="KW-1185">Reference proteome</keyword>
<dbReference type="EMBL" id="CP030862">
    <property type="protein sequence ID" value="AXE24654.1"/>
    <property type="molecule type" value="Genomic_DNA"/>
</dbReference>
<protein>
    <submittedName>
        <fullName evidence="4">Serine/threonine protein phosphatase</fullName>
    </submittedName>
</protein>
<evidence type="ECO:0000313" key="5">
    <source>
        <dbReference type="Proteomes" id="UP000252004"/>
    </source>
</evidence>
<dbReference type="InterPro" id="IPR000700">
    <property type="entry name" value="PAS-assoc_C"/>
</dbReference>
<dbReference type="Gene3D" id="3.30.450.20">
    <property type="entry name" value="PAS domain"/>
    <property type="match status" value="1"/>
</dbReference>
<dbReference type="PANTHER" id="PTHR43156">
    <property type="entry name" value="STAGE II SPORULATION PROTEIN E-RELATED"/>
    <property type="match status" value="1"/>
</dbReference>
<dbReference type="PROSITE" id="PS50113">
    <property type="entry name" value="PAC"/>
    <property type="match status" value="1"/>
</dbReference>
<accession>A0A344U183</accession>
<dbReference type="Gene3D" id="3.60.40.10">
    <property type="entry name" value="PPM-type phosphatase domain"/>
    <property type="match status" value="1"/>
</dbReference>
<proteinExistence type="predicted"/>
<evidence type="ECO:0000256" key="2">
    <source>
        <dbReference type="SAM" id="MobiDB-lite"/>
    </source>
</evidence>
<dbReference type="SUPFAM" id="SSF81606">
    <property type="entry name" value="PP2C-like"/>
    <property type="match status" value="1"/>
</dbReference>
<dbReference type="InterPro" id="IPR001610">
    <property type="entry name" value="PAC"/>
</dbReference>
<dbReference type="RefSeq" id="WP_114055842.1">
    <property type="nucleotide sequence ID" value="NZ_CP030862.1"/>
</dbReference>
<keyword evidence="1" id="KW-0378">Hydrolase</keyword>
<dbReference type="AlphaFoldDB" id="A0A344U183"/>
<dbReference type="SMART" id="SM00086">
    <property type="entry name" value="PAC"/>
    <property type="match status" value="1"/>
</dbReference>
<reference evidence="4 5" key="1">
    <citation type="submission" date="2018-01" db="EMBL/GenBank/DDBJ databases">
        <title>Draft genome Sequence of streptomyces globosus LZH-48.</title>
        <authorList>
            <person name="Ran K."/>
            <person name="Li Z."/>
            <person name="Wei S."/>
            <person name="Dong R."/>
        </authorList>
    </citation>
    <scope>NUCLEOTIDE SEQUENCE [LARGE SCALE GENOMIC DNA]</scope>
    <source>
        <strain evidence="4 5">LZH-48</strain>
    </source>
</reference>
<dbReference type="InterPro" id="IPR052016">
    <property type="entry name" value="Bact_Sigma-Reg"/>
</dbReference>